<gene>
    <name evidence="1" type="ORF">HTVC041P_gp1</name>
</gene>
<sequence length="239" mass="27657">MIKNKFIPDMDNIQSLKEFSFYIKELTKKYSQKEIIEKSGVDKNVLYRILNQQNITLDNYYKLVKAFPDKLVEPSNPDIVSDLPLLGQLVENDKIKVLNLSQPRSVPVPSAFIEAWSPVFGYLITSSTFYSGMVAIFTTKGLNDIDCINDQCVNRMIMAYPEDKDPVYGMVVKTPKCYQVLHARERTVLFEVAFKNKIKWAKFMCLVPFSLMENVHDKDNCEYHQKLTGIEQAFFKSHN</sequence>
<dbReference type="Proteomes" id="UP001301519">
    <property type="component" value="Segment"/>
</dbReference>
<name>A0AAX4G2M6_9CAUD</name>
<organism evidence="1 2">
    <name type="scientific">Pelagibacter phage HTVC041P</name>
    <dbReference type="NCBI Taxonomy" id="3072833"/>
    <lineage>
        <taxon>Viruses</taxon>
        <taxon>Duplodnaviria</taxon>
        <taxon>Heunggongvirae</taxon>
        <taxon>Uroviricota</taxon>
        <taxon>Caudoviricetes</taxon>
        <taxon>Autographivirales</taxon>
        <taxon>Autographivirales incertae sedis</taxon>
        <taxon>Aequorvirus</taxon>
        <taxon>Aequorvirus HTVC041P</taxon>
    </lineage>
</organism>
<evidence type="ECO:0000313" key="2">
    <source>
        <dbReference type="Proteomes" id="UP001301519"/>
    </source>
</evidence>
<reference evidence="1 2" key="1">
    <citation type="submission" date="2023-08" db="EMBL/GenBank/DDBJ databases">
        <authorList>
            <person name="Du S."/>
            <person name="Wu Z."/>
            <person name="Wu Y."/>
            <person name="Yang M."/>
            <person name="Shao J."/>
            <person name="Liu H."/>
            <person name="Zhao Y."/>
            <person name="Zhang Z."/>
        </authorList>
    </citation>
    <scope>NUCLEOTIDE SEQUENCE [LARGE SCALE GENOMIC DNA]</scope>
</reference>
<dbReference type="EMBL" id="OR420753">
    <property type="protein sequence ID" value="WOZ55735.1"/>
    <property type="molecule type" value="Genomic_DNA"/>
</dbReference>
<evidence type="ECO:0000313" key="1">
    <source>
        <dbReference type="EMBL" id="WOZ55735.1"/>
    </source>
</evidence>
<keyword evidence="2" id="KW-1185">Reference proteome</keyword>
<protein>
    <recommendedName>
        <fullName evidence="3">HTH cro/C1-type domain-containing protein</fullName>
    </recommendedName>
</protein>
<proteinExistence type="predicted"/>
<evidence type="ECO:0008006" key="3">
    <source>
        <dbReference type="Google" id="ProtNLM"/>
    </source>
</evidence>
<accession>A0AAX4G2M6</accession>